<evidence type="ECO:0000313" key="8">
    <source>
        <dbReference type="Proteomes" id="UP000031623"/>
    </source>
</evidence>
<dbReference type="Proteomes" id="UP000031623">
    <property type="component" value="Chromosome"/>
</dbReference>
<dbReference type="SUPFAM" id="SSF55073">
    <property type="entry name" value="Nucleotide cyclase"/>
    <property type="match status" value="1"/>
</dbReference>
<protein>
    <recommendedName>
        <fullName evidence="2">diguanylate cyclase</fullName>
        <ecNumber evidence="2">2.7.7.65</ecNumber>
    </recommendedName>
</protein>
<name>A0A090AMU6_9GAMM</name>
<organism evidence="7 8">
    <name type="scientific">Thioploca ingrica</name>
    <dbReference type="NCBI Taxonomy" id="40754"/>
    <lineage>
        <taxon>Bacteria</taxon>
        <taxon>Pseudomonadati</taxon>
        <taxon>Pseudomonadota</taxon>
        <taxon>Gammaproteobacteria</taxon>
        <taxon>Thiotrichales</taxon>
        <taxon>Thiotrichaceae</taxon>
        <taxon>Thioploca</taxon>
    </lineage>
</organism>
<dbReference type="GO" id="GO:0005886">
    <property type="term" value="C:plasma membrane"/>
    <property type="evidence" value="ECO:0007669"/>
    <property type="project" value="TreeGrafter"/>
</dbReference>
<dbReference type="Gene3D" id="3.30.70.270">
    <property type="match status" value="1"/>
</dbReference>
<reference evidence="7 8" key="1">
    <citation type="journal article" date="2014" name="ISME J.">
        <title>Ecophysiology of Thioploca ingrica as revealed by the complete genome sequence supplemented with proteomic evidence.</title>
        <authorList>
            <person name="Kojima H."/>
            <person name="Ogura Y."/>
            <person name="Yamamoto N."/>
            <person name="Togashi T."/>
            <person name="Mori H."/>
            <person name="Watanabe T."/>
            <person name="Nemoto F."/>
            <person name="Kurokawa K."/>
            <person name="Hayashi T."/>
            <person name="Fukui M."/>
        </authorList>
    </citation>
    <scope>NUCLEOTIDE SEQUENCE [LARGE SCALE GENOMIC DNA]</scope>
</reference>
<evidence type="ECO:0000259" key="6">
    <source>
        <dbReference type="PROSITE" id="PS50887"/>
    </source>
</evidence>
<evidence type="ECO:0000259" key="5">
    <source>
        <dbReference type="PROSITE" id="PS50112"/>
    </source>
</evidence>
<dbReference type="NCBIfam" id="TIGR00254">
    <property type="entry name" value="GGDEF"/>
    <property type="match status" value="1"/>
</dbReference>
<dbReference type="GO" id="GO:0043709">
    <property type="term" value="P:cell adhesion involved in single-species biofilm formation"/>
    <property type="evidence" value="ECO:0007669"/>
    <property type="project" value="TreeGrafter"/>
</dbReference>
<keyword evidence="4" id="KW-0175">Coiled coil</keyword>
<dbReference type="EC" id="2.7.7.65" evidence="2"/>
<dbReference type="PANTHER" id="PTHR45138:SF9">
    <property type="entry name" value="DIGUANYLATE CYCLASE DGCM-RELATED"/>
    <property type="match status" value="1"/>
</dbReference>
<dbReference type="HOGENOM" id="CLU_000445_11_28_6"/>
<dbReference type="PANTHER" id="PTHR45138">
    <property type="entry name" value="REGULATORY COMPONENTS OF SENSORY TRANSDUCTION SYSTEM"/>
    <property type="match status" value="1"/>
</dbReference>
<dbReference type="SUPFAM" id="SSF55785">
    <property type="entry name" value="PYP-like sensor domain (PAS domain)"/>
    <property type="match status" value="1"/>
</dbReference>
<dbReference type="FunFam" id="3.30.70.270:FF:000001">
    <property type="entry name" value="Diguanylate cyclase domain protein"/>
    <property type="match status" value="1"/>
</dbReference>
<dbReference type="InterPro" id="IPR043128">
    <property type="entry name" value="Rev_trsase/Diguanyl_cyclase"/>
</dbReference>
<comment type="catalytic activity">
    <reaction evidence="3">
        <text>2 GTP = 3',3'-c-di-GMP + 2 diphosphate</text>
        <dbReference type="Rhea" id="RHEA:24898"/>
        <dbReference type="ChEBI" id="CHEBI:33019"/>
        <dbReference type="ChEBI" id="CHEBI:37565"/>
        <dbReference type="ChEBI" id="CHEBI:58805"/>
        <dbReference type="EC" id="2.7.7.65"/>
    </reaction>
</comment>
<dbReference type="AlphaFoldDB" id="A0A090AMU6"/>
<dbReference type="OrthoDB" id="5621267at2"/>
<evidence type="ECO:0000256" key="3">
    <source>
        <dbReference type="ARBA" id="ARBA00034247"/>
    </source>
</evidence>
<feature type="domain" description="GGDEF" evidence="6">
    <location>
        <begin position="297"/>
        <end position="436"/>
    </location>
</feature>
<sequence>MEKITTLTTCQAELERVQQEVVKLQKEKANLEILLQTIIEHADQLEVELRQKIQTILKEKQHLEMMLLEITRERGGPVETLLSDKTLEATESEKKLVQFLETMPMGIFVVDAKGKLFYINQKAQQILSQEIIKELVIITQLPSVSQIYLANSNQIYPVSRLPIVRALQGESAAVDDIELHQLNKVIPLEMWATPIMNEQGVVQYAIAAFQDITLRKRAELEKIGLIKEREAKQASLQLNTQIQKEIQERHKVEAALRKAHQELDRLATLDSLTQVANHRYLDEYLKQEWQRLSRVKAPLSLILCNIDYFKQYNDTYGSTAGDECLQQVAQAMCRAVKRLPDLVARYGGEEFAVVLPNTDADGAVIVASAIRWEVKMLRLAYHHSPIGQYVTLSIGVASIAQPPERDMSAHALVTLADMALYEAKAQGRNRIILKTFESPAKLVTIREP</sequence>
<dbReference type="Pfam" id="PF00990">
    <property type="entry name" value="GGDEF"/>
    <property type="match status" value="1"/>
</dbReference>
<dbReference type="PROSITE" id="PS50112">
    <property type="entry name" value="PAS"/>
    <property type="match status" value="1"/>
</dbReference>
<dbReference type="CDD" id="cd00130">
    <property type="entry name" value="PAS"/>
    <property type="match status" value="1"/>
</dbReference>
<comment type="cofactor">
    <cofactor evidence="1">
        <name>Mg(2+)</name>
        <dbReference type="ChEBI" id="CHEBI:18420"/>
    </cofactor>
</comment>
<accession>A0A090AMU6</accession>
<keyword evidence="8" id="KW-1185">Reference proteome</keyword>
<dbReference type="SMART" id="SM00267">
    <property type="entry name" value="GGDEF"/>
    <property type="match status" value="1"/>
</dbReference>
<dbReference type="InterPro" id="IPR050469">
    <property type="entry name" value="Diguanylate_Cyclase"/>
</dbReference>
<dbReference type="KEGG" id="tig:THII_3020"/>
<dbReference type="InterPro" id="IPR000014">
    <property type="entry name" value="PAS"/>
</dbReference>
<evidence type="ECO:0000256" key="2">
    <source>
        <dbReference type="ARBA" id="ARBA00012528"/>
    </source>
</evidence>
<dbReference type="PROSITE" id="PS50887">
    <property type="entry name" value="GGDEF"/>
    <property type="match status" value="1"/>
</dbReference>
<feature type="coiled-coil region" evidence="4">
    <location>
        <begin position="7"/>
        <end position="48"/>
    </location>
</feature>
<dbReference type="STRING" id="40754.THII_3020"/>
<evidence type="ECO:0000313" key="7">
    <source>
        <dbReference type="EMBL" id="BAP57317.1"/>
    </source>
</evidence>
<dbReference type="InterPro" id="IPR035965">
    <property type="entry name" value="PAS-like_dom_sf"/>
</dbReference>
<dbReference type="CDD" id="cd01949">
    <property type="entry name" value="GGDEF"/>
    <property type="match status" value="1"/>
</dbReference>
<evidence type="ECO:0000256" key="1">
    <source>
        <dbReference type="ARBA" id="ARBA00001946"/>
    </source>
</evidence>
<dbReference type="Gene3D" id="3.30.450.20">
    <property type="entry name" value="PAS domain"/>
    <property type="match status" value="1"/>
</dbReference>
<proteinExistence type="predicted"/>
<dbReference type="InterPro" id="IPR013767">
    <property type="entry name" value="PAS_fold"/>
</dbReference>
<dbReference type="InterPro" id="IPR000160">
    <property type="entry name" value="GGDEF_dom"/>
</dbReference>
<dbReference type="GO" id="GO:0006355">
    <property type="term" value="P:regulation of DNA-templated transcription"/>
    <property type="evidence" value="ECO:0007669"/>
    <property type="project" value="InterPro"/>
</dbReference>
<gene>
    <name evidence="7" type="ORF">THII_3020</name>
</gene>
<feature type="domain" description="PAS" evidence="5">
    <location>
        <begin position="92"/>
        <end position="128"/>
    </location>
</feature>
<dbReference type="EMBL" id="AP014633">
    <property type="protein sequence ID" value="BAP57317.1"/>
    <property type="molecule type" value="Genomic_DNA"/>
</dbReference>
<dbReference type="GO" id="GO:1902201">
    <property type="term" value="P:negative regulation of bacterial-type flagellum-dependent cell motility"/>
    <property type="evidence" value="ECO:0007669"/>
    <property type="project" value="TreeGrafter"/>
</dbReference>
<dbReference type="GO" id="GO:0052621">
    <property type="term" value="F:diguanylate cyclase activity"/>
    <property type="evidence" value="ECO:0007669"/>
    <property type="project" value="UniProtKB-EC"/>
</dbReference>
<dbReference type="Pfam" id="PF00989">
    <property type="entry name" value="PAS"/>
    <property type="match status" value="1"/>
</dbReference>
<evidence type="ECO:0000256" key="4">
    <source>
        <dbReference type="SAM" id="Coils"/>
    </source>
</evidence>
<dbReference type="InterPro" id="IPR029787">
    <property type="entry name" value="Nucleotide_cyclase"/>
</dbReference>